<dbReference type="RefSeq" id="WP_155314765.1">
    <property type="nucleotide sequence ID" value="NZ_AP021874.1"/>
</dbReference>
<dbReference type="Proteomes" id="UP000427906">
    <property type="component" value="Chromosome"/>
</dbReference>
<keyword evidence="1" id="KW-0547">Nucleotide-binding</keyword>
<dbReference type="EMBL" id="AP021874">
    <property type="protein sequence ID" value="BBO66377.1"/>
    <property type="molecule type" value="Genomic_DNA"/>
</dbReference>
<dbReference type="OrthoDB" id="8150723at2"/>
<dbReference type="InterPro" id="IPR002611">
    <property type="entry name" value="IstB_ATP-bd"/>
</dbReference>
<dbReference type="SUPFAM" id="SSF52540">
    <property type="entry name" value="P-loop containing nucleoside triphosphate hydrolases"/>
    <property type="match status" value="1"/>
</dbReference>
<reference evidence="4 5" key="1">
    <citation type="submission" date="2019-11" db="EMBL/GenBank/DDBJ databases">
        <title>Comparative genomics of hydrocarbon-degrading Desulfosarcina strains.</title>
        <authorList>
            <person name="Watanabe M."/>
            <person name="Kojima H."/>
            <person name="Fukui M."/>
        </authorList>
    </citation>
    <scope>NUCLEOTIDE SEQUENCE [LARGE SCALE GENOMIC DNA]</scope>
    <source>
        <strain evidence="4 5">PL12</strain>
    </source>
</reference>
<name>A0A5K7YP46_9BACT</name>
<dbReference type="PIRSF" id="PIRSF003073">
    <property type="entry name" value="DNAC_TnpB_IstB"/>
    <property type="match status" value="1"/>
</dbReference>
<proteinExistence type="predicted"/>
<dbReference type="PANTHER" id="PTHR30050">
    <property type="entry name" value="CHROMOSOMAL REPLICATION INITIATOR PROTEIN DNAA"/>
    <property type="match status" value="1"/>
</dbReference>
<dbReference type="CDD" id="cd00009">
    <property type="entry name" value="AAA"/>
    <property type="match status" value="1"/>
</dbReference>
<accession>A0A5K7YP46</accession>
<evidence type="ECO:0000259" key="3">
    <source>
        <dbReference type="Pfam" id="PF01695"/>
    </source>
</evidence>
<dbReference type="Gene3D" id="3.40.50.300">
    <property type="entry name" value="P-loop containing nucleotide triphosphate hydrolases"/>
    <property type="match status" value="1"/>
</dbReference>
<dbReference type="InterPro" id="IPR047661">
    <property type="entry name" value="IstB"/>
</dbReference>
<sequence length="252" mass="28376">MMTQQTIDKLCDMKLTAMADAFAEQMGKPDLGELSFEDRFAMLVDRQWTFKEDRRMTRLLRTAKLRDCACIENVDFKTPRALDKSLVVRLAGSDWIKKAQNAIILGPTGVGKTYLACAIANSACRNGFAAMYKRAPRLYQEVAIARADGSYPKLMNRLSKIKVLVIDDFCIAPMTDPERRDLLEVLEDRQSISSTIIATQVPVENWIAHIGDPTLADAILDRLVHNAHRINLKGESMRKIRSSLTKTDKSGR</sequence>
<keyword evidence="5" id="KW-1185">Reference proteome</keyword>
<evidence type="ECO:0000256" key="2">
    <source>
        <dbReference type="ARBA" id="ARBA00022840"/>
    </source>
</evidence>
<dbReference type="Pfam" id="PF01695">
    <property type="entry name" value="IstB_IS21"/>
    <property type="match status" value="1"/>
</dbReference>
<keyword evidence="2" id="KW-0067">ATP-binding</keyword>
<evidence type="ECO:0000256" key="1">
    <source>
        <dbReference type="ARBA" id="ARBA00022741"/>
    </source>
</evidence>
<gene>
    <name evidence="4" type="ORF">DSCA_03070</name>
</gene>
<dbReference type="KEGG" id="dalk:DSCA_03070"/>
<dbReference type="GO" id="GO:0005524">
    <property type="term" value="F:ATP binding"/>
    <property type="evidence" value="ECO:0007669"/>
    <property type="project" value="UniProtKB-KW"/>
</dbReference>
<evidence type="ECO:0000313" key="5">
    <source>
        <dbReference type="Proteomes" id="UP000427906"/>
    </source>
</evidence>
<organism evidence="4 5">
    <name type="scientific">Desulfosarcina alkanivorans</name>
    <dbReference type="NCBI Taxonomy" id="571177"/>
    <lineage>
        <taxon>Bacteria</taxon>
        <taxon>Pseudomonadati</taxon>
        <taxon>Thermodesulfobacteriota</taxon>
        <taxon>Desulfobacteria</taxon>
        <taxon>Desulfobacterales</taxon>
        <taxon>Desulfosarcinaceae</taxon>
        <taxon>Desulfosarcina</taxon>
    </lineage>
</organism>
<dbReference type="GO" id="GO:0006260">
    <property type="term" value="P:DNA replication"/>
    <property type="evidence" value="ECO:0007669"/>
    <property type="project" value="TreeGrafter"/>
</dbReference>
<feature type="domain" description="IstB-like ATP-binding" evidence="3">
    <location>
        <begin position="10"/>
        <end position="243"/>
    </location>
</feature>
<dbReference type="InterPro" id="IPR027417">
    <property type="entry name" value="P-loop_NTPase"/>
</dbReference>
<dbReference type="InterPro" id="IPR028350">
    <property type="entry name" value="DNAC/IstB-like"/>
</dbReference>
<protein>
    <submittedName>
        <fullName evidence="4">ATPase AAA</fullName>
    </submittedName>
</protein>
<dbReference type="NCBIfam" id="NF038214">
    <property type="entry name" value="IS21_help_AAA"/>
    <property type="match status" value="1"/>
</dbReference>
<dbReference type="PANTHER" id="PTHR30050:SF4">
    <property type="entry name" value="ATP-BINDING PROTEIN RV3427C IN INSERTION SEQUENCE-RELATED"/>
    <property type="match status" value="1"/>
</dbReference>
<dbReference type="AlphaFoldDB" id="A0A5K7YP46"/>
<evidence type="ECO:0000313" key="4">
    <source>
        <dbReference type="EMBL" id="BBO66377.1"/>
    </source>
</evidence>